<evidence type="ECO:0000256" key="3">
    <source>
        <dbReference type="ARBA" id="ARBA00022737"/>
    </source>
</evidence>
<dbReference type="PROSITE" id="PS50026">
    <property type="entry name" value="EGF_3"/>
    <property type="match status" value="1"/>
</dbReference>
<comment type="caution">
    <text evidence="5">Lacks conserved residue(s) required for the propagation of feature annotation.</text>
</comment>
<dbReference type="PROSITE" id="PS51041">
    <property type="entry name" value="EMI"/>
    <property type="match status" value="1"/>
</dbReference>
<dbReference type="PRINTS" id="PR00011">
    <property type="entry name" value="EGFLAMININ"/>
</dbReference>
<reference evidence="8" key="2">
    <citation type="submission" date="2025-09" db="UniProtKB">
        <authorList>
            <consortium name="Ensembl"/>
        </authorList>
    </citation>
    <scope>IDENTIFICATION</scope>
</reference>
<feature type="domain" description="EGF-like" evidence="6">
    <location>
        <begin position="151"/>
        <end position="186"/>
    </location>
</feature>
<protein>
    <recommendedName>
        <fullName evidence="10">Platelet endothelial aggregation receptor 1</fullName>
    </recommendedName>
</protein>
<evidence type="ECO:0008006" key="10">
    <source>
        <dbReference type="Google" id="ProtNLM"/>
    </source>
</evidence>
<dbReference type="Gene3D" id="2.170.300.10">
    <property type="entry name" value="Tie2 ligand-binding domain superfamily"/>
    <property type="match status" value="1"/>
</dbReference>
<feature type="domain" description="EMI" evidence="7">
    <location>
        <begin position="1"/>
        <end position="78"/>
    </location>
</feature>
<dbReference type="InterPro" id="IPR011489">
    <property type="entry name" value="EMI_domain"/>
</dbReference>
<evidence type="ECO:0000256" key="5">
    <source>
        <dbReference type="PROSITE-ProRule" id="PRU00076"/>
    </source>
</evidence>
<accession>A0A8C0HRM3</accession>
<sequence length="190" mass="20599">SFGSFTAAVKESYTKPHVVSSTEPCPRALGSPLPCLQQRIVYRTEYRQAVRTDYRRRYQCCLGYYESRDTCVPPGCQEERRGGDGVSPDSWVLSPDEHCSSLCPPDTFGMNCSGRCSCQHALACSPLDGSCLCKEGWHGPDCSMPCPAGTWGPSCNRSCECAHGAACDPQSGTCSCPPGWQGPRCLAERP</sequence>
<dbReference type="InterPro" id="IPR052485">
    <property type="entry name" value="MEGF_diff_regulators"/>
</dbReference>
<dbReference type="FunFam" id="2.170.300.10:FF:000041">
    <property type="entry name" value="Tyrosine protein kinase receptor tie-1, putative"/>
    <property type="match status" value="1"/>
</dbReference>
<proteinExistence type="predicted"/>
<dbReference type="PANTHER" id="PTHR24052">
    <property type="entry name" value="DELTA-RELATED"/>
    <property type="match status" value="1"/>
</dbReference>
<dbReference type="Ensembl" id="ENSBJAT00000024131.1">
    <property type="protein sequence ID" value="ENSBJAP00000023478.1"/>
    <property type="gene ID" value="ENSBJAG00000015181.1"/>
</dbReference>
<organism evidence="8 9">
    <name type="scientific">Buteo japonicus</name>
    <dbReference type="NCBI Taxonomy" id="224669"/>
    <lineage>
        <taxon>Eukaryota</taxon>
        <taxon>Metazoa</taxon>
        <taxon>Chordata</taxon>
        <taxon>Craniata</taxon>
        <taxon>Vertebrata</taxon>
        <taxon>Euteleostomi</taxon>
        <taxon>Archelosauria</taxon>
        <taxon>Archosauria</taxon>
        <taxon>Dinosauria</taxon>
        <taxon>Saurischia</taxon>
        <taxon>Theropoda</taxon>
        <taxon>Coelurosauria</taxon>
        <taxon>Aves</taxon>
        <taxon>Neognathae</taxon>
        <taxon>Neoaves</taxon>
        <taxon>Telluraves</taxon>
        <taxon>Accipitrimorphae</taxon>
        <taxon>Accipitriformes</taxon>
        <taxon>Accipitridae</taxon>
        <taxon>Accipitrinae</taxon>
        <taxon>Buteo</taxon>
    </lineage>
</organism>
<dbReference type="PROSITE" id="PS00022">
    <property type="entry name" value="EGF_1"/>
    <property type="match status" value="2"/>
</dbReference>
<evidence type="ECO:0000259" key="6">
    <source>
        <dbReference type="PROSITE" id="PS50026"/>
    </source>
</evidence>
<keyword evidence="9" id="KW-1185">Reference proteome</keyword>
<dbReference type="AlphaFoldDB" id="A0A8C0HRM3"/>
<evidence type="ECO:0000313" key="9">
    <source>
        <dbReference type="Proteomes" id="UP000694555"/>
    </source>
</evidence>
<name>A0A8C0HRM3_9AVES</name>
<dbReference type="GO" id="GO:0016020">
    <property type="term" value="C:membrane"/>
    <property type="evidence" value="ECO:0007669"/>
    <property type="project" value="TreeGrafter"/>
</dbReference>
<reference evidence="8" key="1">
    <citation type="submission" date="2025-08" db="UniProtKB">
        <authorList>
            <consortium name="Ensembl"/>
        </authorList>
    </citation>
    <scope>IDENTIFICATION</scope>
</reference>
<evidence type="ECO:0000256" key="4">
    <source>
        <dbReference type="ARBA" id="ARBA00023157"/>
    </source>
</evidence>
<keyword evidence="3" id="KW-0677">Repeat</keyword>
<dbReference type="SMART" id="SM00181">
    <property type="entry name" value="EGF"/>
    <property type="match status" value="2"/>
</dbReference>
<dbReference type="PROSITE" id="PS01186">
    <property type="entry name" value="EGF_2"/>
    <property type="match status" value="1"/>
</dbReference>
<dbReference type="Pfam" id="PF07546">
    <property type="entry name" value="EMI"/>
    <property type="match status" value="1"/>
</dbReference>
<keyword evidence="1 5" id="KW-0245">EGF-like domain</keyword>
<dbReference type="InterPro" id="IPR000742">
    <property type="entry name" value="EGF"/>
</dbReference>
<dbReference type="Proteomes" id="UP000694555">
    <property type="component" value="Unplaced"/>
</dbReference>
<keyword evidence="4 5" id="KW-1015">Disulfide bond</keyword>
<evidence type="ECO:0000313" key="8">
    <source>
        <dbReference type="Ensembl" id="ENSBJAP00000023478.1"/>
    </source>
</evidence>
<dbReference type="PANTHER" id="PTHR24052:SF12">
    <property type="entry name" value="PLATELET ENDOTHELIAL AGGREGATION RECEPTOR 1"/>
    <property type="match status" value="1"/>
</dbReference>
<keyword evidence="2" id="KW-0732">Signal</keyword>
<evidence type="ECO:0000256" key="2">
    <source>
        <dbReference type="ARBA" id="ARBA00022729"/>
    </source>
</evidence>
<evidence type="ECO:0000256" key="1">
    <source>
        <dbReference type="ARBA" id="ARBA00022536"/>
    </source>
</evidence>
<evidence type="ECO:0000259" key="7">
    <source>
        <dbReference type="PROSITE" id="PS51041"/>
    </source>
</evidence>
<feature type="disulfide bond" evidence="5">
    <location>
        <begin position="176"/>
        <end position="185"/>
    </location>
</feature>